<gene>
    <name evidence="2" type="ORF">GCK32_011939</name>
</gene>
<dbReference type="SUPFAM" id="SSF56784">
    <property type="entry name" value="HAD-like"/>
    <property type="match status" value="1"/>
</dbReference>
<dbReference type="EMBL" id="WIXE01013299">
    <property type="protein sequence ID" value="KAK5975206.1"/>
    <property type="molecule type" value="Genomic_DNA"/>
</dbReference>
<dbReference type="Proteomes" id="UP001331761">
    <property type="component" value="Unassembled WGS sequence"/>
</dbReference>
<dbReference type="Pfam" id="PF21141">
    <property type="entry name" value="T6PP_C"/>
    <property type="match status" value="1"/>
</dbReference>
<proteinExistence type="predicted"/>
<dbReference type="InterPro" id="IPR049063">
    <property type="entry name" value="T6PP_C"/>
</dbReference>
<dbReference type="InterPro" id="IPR023214">
    <property type="entry name" value="HAD_sf"/>
</dbReference>
<reference evidence="2 3" key="1">
    <citation type="submission" date="2019-10" db="EMBL/GenBank/DDBJ databases">
        <title>Assembly and Annotation for the nematode Trichostrongylus colubriformis.</title>
        <authorList>
            <person name="Martin J."/>
        </authorList>
    </citation>
    <scope>NUCLEOTIDE SEQUENCE [LARGE SCALE GENOMIC DNA]</scope>
    <source>
        <strain evidence="2">G859</strain>
        <tissue evidence="2">Whole worm</tissue>
    </source>
</reference>
<evidence type="ECO:0000313" key="2">
    <source>
        <dbReference type="EMBL" id="KAK5975206.1"/>
    </source>
</evidence>
<keyword evidence="3" id="KW-1185">Reference proteome</keyword>
<sequence length="104" mass="10798">MFLAAGSVWNKGDGVAALIASLHDSLKNGKVLVAGDTTSDLPMLQHAVSENKTGAMALFVGAGDSLRESVRSIVGDDSRICFVSCPDVVHAAFARILAAKVELD</sequence>
<dbReference type="Gene3D" id="3.40.50.1000">
    <property type="entry name" value="HAD superfamily/HAD-like"/>
    <property type="match status" value="1"/>
</dbReference>
<name>A0AAN8F902_TRICO</name>
<protein>
    <recommendedName>
        <fullName evidence="1">Trehalose-6-phosphate phosphatase C-terminal domain-containing protein</fullName>
    </recommendedName>
</protein>
<evidence type="ECO:0000313" key="3">
    <source>
        <dbReference type="Proteomes" id="UP001331761"/>
    </source>
</evidence>
<feature type="domain" description="Trehalose-6-phosphate phosphatase C-terminal" evidence="1">
    <location>
        <begin position="6"/>
        <end position="89"/>
    </location>
</feature>
<dbReference type="InterPro" id="IPR036412">
    <property type="entry name" value="HAD-like_sf"/>
</dbReference>
<comment type="caution">
    <text evidence="2">The sequence shown here is derived from an EMBL/GenBank/DDBJ whole genome shotgun (WGS) entry which is preliminary data.</text>
</comment>
<organism evidence="2 3">
    <name type="scientific">Trichostrongylus colubriformis</name>
    <name type="common">Black scour worm</name>
    <dbReference type="NCBI Taxonomy" id="6319"/>
    <lineage>
        <taxon>Eukaryota</taxon>
        <taxon>Metazoa</taxon>
        <taxon>Ecdysozoa</taxon>
        <taxon>Nematoda</taxon>
        <taxon>Chromadorea</taxon>
        <taxon>Rhabditida</taxon>
        <taxon>Rhabditina</taxon>
        <taxon>Rhabditomorpha</taxon>
        <taxon>Strongyloidea</taxon>
        <taxon>Trichostrongylidae</taxon>
        <taxon>Trichostrongylus</taxon>
    </lineage>
</organism>
<accession>A0AAN8F902</accession>
<dbReference type="AlphaFoldDB" id="A0AAN8F902"/>
<evidence type="ECO:0000259" key="1">
    <source>
        <dbReference type="Pfam" id="PF21141"/>
    </source>
</evidence>